<feature type="transmembrane region" description="Helical" evidence="1">
    <location>
        <begin position="39"/>
        <end position="63"/>
    </location>
</feature>
<feature type="transmembrane region" description="Helical" evidence="1">
    <location>
        <begin position="7"/>
        <end position="27"/>
    </location>
</feature>
<dbReference type="AlphaFoldDB" id="A0A9Q4T2F7"/>
<feature type="transmembrane region" description="Helical" evidence="1">
    <location>
        <begin position="70"/>
        <end position="91"/>
    </location>
</feature>
<keyword evidence="1" id="KW-0472">Membrane</keyword>
<evidence type="ECO:0000256" key="1">
    <source>
        <dbReference type="SAM" id="Phobius"/>
    </source>
</evidence>
<gene>
    <name evidence="2" type="ORF">EHJ13_16330</name>
</gene>
<evidence type="ECO:0000313" key="2">
    <source>
        <dbReference type="EMBL" id="NCH88986.1"/>
    </source>
</evidence>
<keyword evidence="1" id="KW-1133">Transmembrane helix</keyword>
<protein>
    <submittedName>
        <fullName evidence="2">Uncharacterized protein</fullName>
    </submittedName>
</protein>
<comment type="caution">
    <text evidence="2">The sequence shown here is derived from an EMBL/GenBank/DDBJ whole genome shotgun (WGS) entry which is preliminary data.</text>
</comment>
<reference evidence="2" key="1">
    <citation type="submission" date="2018-11" db="EMBL/GenBank/DDBJ databases">
        <title>Genomics analysis of Putative Virulence Factors on Adhesion and Cytotoxicity for Cronobacter spp.</title>
        <authorList>
            <person name="Cui J."/>
        </authorList>
    </citation>
    <scope>NUCLEOTIDE SEQUENCE</scope>
    <source>
        <strain evidence="2">SD69</strain>
    </source>
</reference>
<evidence type="ECO:0000313" key="3">
    <source>
        <dbReference type="Proteomes" id="UP000778262"/>
    </source>
</evidence>
<accession>A0A9Q4T2F7</accession>
<feature type="transmembrane region" description="Helical" evidence="1">
    <location>
        <begin position="134"/>
        <end position="159"/>
    </location>
</feature>
<sequence length="166" mass="19098">MSAIIAVFLAPFNFFIMALLAVMNLSFSDYSYDNYYRSYFDLIVIISVDAALSYCICVVLYFLILRWLHLCSHILWGLFFIVFYQIGYIVFTMSDIMICVKNTVEHILFLRGLYSYDESLGLEDGETQKSLRDAIIMLTFFVGNTTISAIPATMVCLAVKIFSRKK</sequence>
<proteinExistence type="predicted"/>
<name>A0A9Q4T2F7_9ENTR</name>
<dbReference type="RefSeq" id="WP_161591233.1">
    <property type="nucleotide sequence ID" value="NZ_RPBY01000006.1"/>
</dbReference>
<dbReference type="Proteomes" id="UP000778262">
    <property type="component" value="Unassembled WGS sequence"/>
</dbReference>
<keyword evidence="1" id="KW-0812">Transmembrane</keyword>
<dbReference type="EMBL" id="RPBY01000006">
    <property type="protein sequence ID" value="NCH88986.1"/>
    <property type="molecule type" value="Genomic_DNA"/>
</dbReference>
<organism evidence="2 3">
    <name type="scientific">Cronobacter dublinensis</name>
    <dbReference type="NCBI Taxonomy" id="413497"/>
    <lineage>
        <taxon>Bacteria</taxon>
        <taxon>Pseudomonadati</taxon>
        <taxon>Pseudomonadota</taxon>
        <taxon>Gammaproteobacteria</taxon>
        <taxon>Enterobacterales</taxon>
        <taxon>Enterobacteriaceae</taxon>
        <taxon>Cronobacter</taxon>
    </lineage>
</organism>